<dbReference type="Gene3D" id="3.50.50.60">
    <property type="entry name" value="FAD/NAD(P)-binding domain"/>
    <property type="match status" value="2"/>
</dbReference>
<dbReference type="PANTHER" id="PTHR43557:SF2">
    <property type="entry name" value="RIESKE DOMAIN-CONTAINING PROTEIN-RELATED"/>
    <property type="match status" value="1"/>
</dbReference>
<organism evidence="7 8">
    <name type="scientific">Reichenbachiella carrageenanivorans</name>
    <dbReference type="NCBI Taxonomy" id="2979869"/>
    <lineage>
        <taxon>Bacteria</taxon>
        <taxon>Pseudomonadati</taxon>
        <taxon>Bacteroidota</taxon>
        <taxon>Cytophagia</taxon>
        <taxon>Cytophagales</taxon>
        <taxon>Reichenbachiellaceae</taxon>
        <taxon>Reichenbachiella</taxon>
    </lineage>
</organism>
<dbReference type="SUPFAM" id="SSF55424">
    <property type="entry name" value="FAD/NAD-linked reductases, dimerisation (C-terminal) domain"/>
    <property type="match status" value="1"/>
</dbReference>
<evidence type="ECO:0000256" key="3">
    <source>
        <dbReference type="ARBA" id="ARBA00022827"/>
    </source>
</evidence>
<evidence type="ECO:0000256" key="2">
    <source>
        <dbReference type="ARBA" id="ARBA00022630"/>
    </source>
</evidence>
<dbReference type="Pfam" id="PF14759">
    <property type="entry name" value="Reductase_C"/>
    <property type="match status" value="1"/>
</dbReference>
<evidence type="ECO:0000313" key="8">
    <source>
        <dbReference type="Proteomes" id="UP001062165"/>
    </source>
</evidence>
<keyword evidence="3" id="KW-0274">FAD</keyword>
<dbReference type="InterPro" id="IPR036188">
    <property type="entry name" value="FAD/NAD-bd_sf"/>
</dbReference>
<reference evidence="7" key="1">
    <citation type="submission" date="2022-10" db="EMBL/GenBank/DDBJ databases">
        <title>Comparative genomics and taxonomic characterization of three novel marine species of genus Reichenbachiella exhibiting antioxidant and polysaccharide degradation activities.</title>
        <authorList>
            <person name="Muhammad N."/>
            <person name="Lee Y.-J."/>
            <person name="Ko J."/>
            <person name="Kim S.-G."/>
        </authorList>
    </citation>
    <scope>NUCLEOTIDE SEQUENCE</scope>
    <source>
        <strain evidence="7">Wsw4-B4</strain>
    </source>
</reference>
<keyword evidence="4" id="KW-0560">Oxidoreductase</keyword>
<dbReference type="PANTHER" id="PTHR43557">
    <property type="entry name" value="APOPTOSIS-INDUCING FACTOR 1"/>
    <property type="match status" value="1"/>
</dbReference>
<dbReference type="EMBL" id="CP106735">
    <property type="protein sequence ID" value="UXX77876.1"/>
    <property type="molecule type" value="Genomic_DNA"/>
</dbReference>
<protein>
    <submittedName>
        <fullName evidence="7">FAD-dependent oxidoreductase</fullName>
    </submittedName>
</protein>
<comment type="cofactor">
    <cofactor evidence="1">
        <name>FAD</name>
        <dbReference type="ChEBI" id="CHEBI:57692"/>
    </cofactor>
</comment>
<dbReference type="PRINTS" id="PR00411">
    <property type="entry name" value="PNDRDTASEI"/>
</dbReference>
<feature type="domain" description="Reductase C-terminal" evidence="6">
    <location>
        <begin position="326"/>
        <end position="408"/>
    </location>
</feature>
<name>A0ABY6CVE0_9BACT</name>
<accession>A0ABY6CVE0</accession>
<keyword evidence="2" id="KW-0285">Flavoprotein</keyword>
<dbReference type="Pfam" id="PF07992">
    <property type="entry name" value="Pyr_redox_2"/>
    <property type="match status" value="1"/>
</dbReference>
<dbReference type="PRINTS" id="PR00368">
    <property type="entry name" value="FADPNR"/>
</dbReference>
<sequence length="414" mass="45673">MSNINKKCLIIGASHAGVNCAFALRKEGWEGEIHLYDKDPVLPYHRPPLSKAYLTSDDKIERHSLKSIESYEKENIQLHLGIGVETIDWKQKTIELNNGESMAYDKLVMATGARPLIPPIAGLDTAKHVYPLRTAADVEHIRKALGAGVGKRAVIIGGGYIGLEIAASLKKIGAKVTVLEREERVLARVTASEMSVFFQQLHAEEGVDVLTQKNVVSIISEGECNVVQCTDGSQFTADLIVIGVGIKVNLELAKAAGLEVENGIKVNAQAQTSDPDIYAIGDCSYHHNPIYDRWIRLESVQHAVDQSKVAAASIMNKTVIYNSIPWFWSDQYDVKLQMVGLSEGYDDLLIRREEGKRKFSVWYFKGDRLLAVDAVNNAKAYVIGTKFIKEGILLDKAKLVDSTVPLKPTELMSA</sequence>
<dbReference type="InterPro" id="IPR016156">
    <property type="entry name" value="FAD/NAD-linked_Rdtase_dimer_sf"/>
</dbReference>
<dbReference type="InterPro" id="IPR028202">
    <property type="entry name" value="Reductase_C"/>
</dbReference>
<feature type="domain" description="FAD/NAD(P)-binding" evidence="5">
    <location>
        <begin position="7"/>
        <end position="306"/>
    </location>
</feature>
<dbReference type="InterPro" id="IPR050446">
    <property type="entry name" value="FAD-oxidoreductase/Apoptosis"/>
</dbReference>
<evidence type="ECO:0000259" key="6">
    <source>
        <dbReference type="Pfam" id="PF14759"/>
    </source>
</evidence>
<dbReference type="Gene3D" id="3.30.390.30">
    <property type="match status" value="1"/>
</dbReference>
<keyword evidence="8" id="KW-1185">Reference proteome</keyword>
<dbReference type="InterPro" id="IPR023753">
    <property type="entry name" value="FAD/NAD-binding_dom"/>
</dbReference>
<gene>
    <name evidence="7" type="ORF">N7E81_10905</name>
</gene>
<evidence type="ECO:0000256" key="1">
    <source>
        <dbReference type="ARBA" id="ARBA00001974"/>
    </source>
</evidence>
<evidence type="ECO:0000313" key="7">
    <source>
        <dbReference type="EMBL" id="UXX77876.1"/>
    </source>
</evidence>
<dbReference type="SUPFAM" id="SSF51905">
    <property type="entry name" value="FAD/NAD(P)-binding domain"/>
    <property type="match status" value="1"/>
</dbReference>
<proteinExistence type="predicted"/>
<dbReference type="Proteomes" id="UP001062165">
    <property type="component" value="Chromosome"/>
</dbReference>
<evidence type="ECO:0000259" key="5">
    <source>
        <dbReference type="Pfam" id="PF07992"/>
    </source>
</evidence>
<dbReference type="RefSeq" id="WP_263049623.1">
    <property type="nucleotide sequence ID" value="NZ_CP106735.1"/>
</dbReference>
<evidence type="ECO:0000256" key="4">
    <source>
        <dbReference type="ARBA" id="ARBA00023002"/>
    </source>
</evidence>